<keyword evidence="1" id="KW-1133">Transmembrane helix</keyword>
<gene>
    <name evidence="2" type="ORF">Cme02nite_37420</name>
</gene>
<evidence type="ECO:0000313" key="3">
    <source>
        <dbReference type="Proteomes" id="UP000660339"/>
    </source>
</evidence>
<feature type="transmembrane region" description="Helical" evidence="1">
    <location>
        <begin position="276"/>
        <end position="295"/>
    </location>
</feature>
<evidence type="ECO:0000256" key="1">
    <source>
        <dbReference type="SAM" id="Phobius"/>
    </source>
</evidence>
<dbReference type="EMBL" id="BONJ01000020">
    <property type="protein sequence ID" value="GIG15410.1"/>
    <property type="molecule type" value="Genomic_DNA"/>
</dbReference>
<comment type="caution">
    <text evidence="2">The sequence shown here is derived from an EMBL/GenBank/DDBJ whole genome shotgun (WGS) entry which is preliminary data.</text>
</comment>
<protein>
    <submittedName>
        <fullName evidence="2">Uncharacterized protein</fullName>
    </submittedName>
</protein>
<name>A0A8J3LAX4_9ACTN</name>
<dbReference type="RefSeq" id="WP_166379829.1">
    <property type="nucleotide sequence ID" value="NZ_BAAATT010000005.1"/>
</dbReference>
<dbReference type="AlphaFoldDB" id="A0A8J3LAX4"/>
<dbReference type="Proteomes" id="UP000660339">
    <property type="component" value="Unassembled WGS sequence"/>
</dbReference>
<organism evidence="2 3">
    <name type="scientific">Catellatospora methionotrophica</name>
    <dbReference type="NCBI Taxonomy" id="121620"/>
    <lineage>
        <taxon>Bacteria</taxon>
        <taxon>Bacillati</taxon>
        <taxon>Actinomycetota</taxon>
        <taxon>Actinomycetes</taxon>
        <taxon>Micromonosporales</taxon>
        <taxon>Micromonosporaceae</taxon>
        <taxon>Catellatospora</taxon>
    </lineage>
</organism>
<keyword evidence="1" id="KW-0472">Membrane</keyword>
<evidence type="ECO:0000313" key="2">
    <source>
        <dbReference type="EMBL" id="GIG15410.1"/>
    </source>
</evidence>
<sequence length="366" mass="38896">MHASISAAVTGHPRRRPEAEALAASQPGLDFEVVEDPEPDGPRSALRVARLAWRGADPGCTHRLLVQDDMRLAPGFARLVRAAVAAQPDSVLCLFTEWGSRTAPAVRLAALAGAGWVPLLDPYVPTTAVVLPTAVAHALAAFPAEPGEPDDVLLLRFARANGLTPLVSCPNLAEHEQGDSLVGNDVLMGPRRSALFGGPPGDWSRVLVPPMVPHLPLFEGVVVCQVPDGDGWRSVLADAFLAPSGLTVPDLLERYAETVARADPTGRLRRVVADSLLLQLWLAAFCYGIAAWAVLGDAGAVERALRSVRGAAALRTLAPGALRRFVPVHRLGALPGRVEPLLRQAISDGCLHAVRIGDQFWKESLQ</sequence>
<keyword evidence="3" id="KW-1185">Reference proteome</keyword>
<keyword evidence="1" id="KW-0812">Transmembrane</keyword>
<reference evidence="2" key="1">
    <citation type="submission" date="2021-01" db="EMBL/GenBank/DDBJ databases">
        <title>Whole genome shotgun sequence of Catellatospora methionotrophica NBRC 14553.</title>
        <authorList>
            <person name="Komaki H."/>
            <person name="Tamura T."/>
        </authorList>
    </citation>
    <scope>NUCLEOTIDE SEQUENCE</scope>
    <source>
        <strain evidence="2">NBRC 14553</strain>
    </source>
</reference>
<proteinExistence type="predicted"/>
<accession>A0A8J3LAX4</accession>